<dbReference type="GeneID" id="69038502"/>
<dbReference type="InParanoid" id="C0NR56"/>
<keyword evidence="3" id="KW-1185">Reference proteome</keyword>
<sequence>MPGTSAACRYGSDMRPPLRVHARGYVRYQIRMKLARNWVFLSLFLHSCAFRSLSGNMKSQILRTGGSRWSGTVAKRWASWFPPDPVPRIKASAPAPARIARPARSALKPGKLPEG</sequence>
<name>C0NR56_AJECG</name>
<feature type="compositionally biased region" description="Low complexity" evidence="1">
    <location>
        <begin position="91"/>
        <end position="106"/>
    </location>
</feature>
<proteinExistence type="predicted"/>
<dbReference type="HOGENOM" id="CLU_2108351_0_0_1"/>
<accession>C0NR56</accession>
<dbReference type="AlphaFoldDB" id="C0NR56"/>
<reference evidence="2" key="1">
    <citation type="submission" date="2009-02" db="EMBL/GenBank/DDBJ databases">
        <title>The Genome Sequence of Ajellomyces capsulatus strain G186AR.</title>
        <authorList>
            <consortium name="The Broad Institute Genome Sequencing Platform"/>
            <person name="Champion M."/>
            <person name="Cuomo C."/>
            <person name="Ma L.-J."/>
            <person name="Henn M.R."/>
            <person name="Sil A."/>
            <person name="Goldman B."/>
            <person name="Young S.K."/>
            <person name="Kodira C.D."/>
            <person name="Zeng Q."/>
            <person name="Koehrsen M."/>
            <person name="Alvarado L."/>
            <person name="Berlin A."/>
            <person name="Borenstein D."/>
            <person name="Chen Z."/>
            <person name="Engels R."/>
            <person name="Freedman E."/>
            <person name="Gellesch M."/>
            <person name="Goldberg J."/>
            <person name="Griggs A."/>
            <person name="Gujja S."/>
            <person name="Heiman D."/>
            <person name="Hepburn T."/>
            <person name="Howarth C."/>
            <person name="Jen D."/>
            <person name="Larson L."/>
            <person name="Lewis B."/>
            <person name="Mehta T."/>
            <person name="Park D."/>
            <person name="Pearson M."/>
            <person name="Roberts A."/>
            <person name="Saif S."/>
            <person name="Shea T."/>
            <person name="Shenoy N."/>
            <person name="Sisk P."/>
            <person name="Stolte C."/>
            <person name="Sykes S."/>
            <person name="Walk T."/>
            <person name="White J."/>
            <person name="Yandava C."/>
            <person name="Klein B."/>
            <person name="McEwen J.G."/>
            <person name="Puccia R."/>
            <person name="Goldman G.H."/>
            <person name="Felipe M.S."/>
            <person name="Nino-Vega G."/>
            <person name="San-Blas G."/>
            <person name="Taylor J."/>
            <person name="Mendoza L."/>
            <person name="Galagan J."/>
            <person name="Nusbaum C."/>
            <person name="Birren B."/>
        </authorList>
    </citation>
    <scope>NUCLEOTIDE SEQUENCE</scope>
    <source>
        <strain evidence="2">G186AR</strain>
    </source>
</reference>
<evidence type="ECO:0000313" key="2">
    <source>
        <dbReference type="EMBL" id="EEH06170.1"/>
    </source>
</evidence>
<dbReference type="Proteomes" id="UP000001631">
    <property type="component" value="Unassembled WGS sequence"/>
</dbReference>
<dbReference type="EMBL" id="GG663369">
    <property type="protein sequence ID" value="EEH06170.1"/>
    <property type="molecule type" value="Genomic_DNA"/>
</dbReference>
<dbReference type="RefSeq" id="XP_045286651.1">
    <property type="nucleotide sequence ID" value="XM_045432535.1"/>
</dbReference>
<evidence type="ECO:0000256" key="1">
    <source>
        <dbReference type="SAM" id="MobiDB-lite"/>
    </source>
</evidence>
<evidence type="ECO:0000313" key="3">
    <source>
        <dbReference type="Proteomes" id="UP000001631"/>
    </source>
</evidence>
<gene>
    <name evidence="2" type="ORF">HCBG_05486</name>
</gene>
<feature type="region of interest" description="Disordered" evidence="1">
    <location>
        <begin position="91"/>
        <end position="115"/>
    </location>
</feature>
<protein>
    <submittedName>
        <fullName evidence="2">Uncharacterized protein</fullName>
    </submittedName>
</protein>
<organism evidence="2 3">
    <name type="scientific">Ajellomyces capsulatus (strain G186AR / H82 / ATCC MYA-2454 / RMSCC 2432)</name>
    <name type="common">Darling's disease fungus</name>
    <name type="synonym">Histoplasma capsulatum</name>
    <dbReference type="NCBI Taxonomy" id="447093"/>
    <lineage>
        <taxon>Eukaryota</taxon>
        <taxon>Fungi</taxon>
        <taxon>Dikarya</taxon>
        <taxon>Ascomycota</taxon>
        <taxon>Pezizomycotina</taxon>
        <taxon>Eurotiomycetes</taxon>
        <taxon>Eurotiomycetidae</taxon>
        <taxon>Onygenales</taxon>
        <taxon>Ajellomycetaceae</taxon>
        <taxon>Histoplasma</taxon>
    </lineage>
</organism>